<feature type="compositionally biased region" description="Acidic residues" evidence="1">
    <location>
        <begin position="783"/>
        <end position="804"/>
    </location>
</feature>
<dbReference type="EMBL" id="JAULSV010000006">
    <property type="protein sequence ID" value="KAK0641609.1"/>
    <property type="molecule type" value="Genomic_DNA"/>
</dbReference>
<protein>
    <submittedName>
        <fullName evidence="2">Uncharacterized protein</fullName>
    </submittedName>
</protein>
<evidence type="ECO:0000256" key="1">
    <source>
        <dbReference type="SAM" id="MobiDB-lite"/>
    </source>
</evidence>
<accession>A0AA39XWL6</accession>
<evidence type="ECO:0000313" key="3">
    <source>
        <dbReference type="Proteomes" id="UP001174936"/>
    </source>
</evidence>
<name>A0AA39XWL6_9PEZI</name>
<dbReference type="AlphaFoldDB" id="A0AA39XWL6"/>
<evidence type="ECO:0000313" key="2">
    <source>
        <dbReference type="EMBL" id="KAK0641609.1"/>
    </source>
</evidence>
<organism evidence="2 3">
    <name type="scientific">Cercophora newfieldiana</name>
    <dbReference type="NCBI Taxonomy" id="92897"/>
    <lineage>
        <taxon>Eukaryota</taxon>
        <taxon>Fungi</taxon>
        <taxon>Dikarya</taxon>
        <taxon>Ascomycota</taxon>
        <taxon>Pezizomycotina</taxon>
        <taxon>Sordariomycetes</taxon>
        <taxon>Sordariomycetidae</taxon>
        <taxon>Sordariales</taxon>
        <taxon>Lasiosphaeriaceae</taxon>
        <taxon>Cercophora</taxon>
    </lineage>
</organism>
<reference evidence="2" key="1">
    <citation type="submission" date="2023-06" db="EMBL/GenBank/DDBJ databases">
        <title>Genome-scale phylogeny and comparative genomics of the fungal order Sordariales.</title>
        <authorList>
            <consortium name="Lawrence Berkeley National Laboratory"/>
            <person name="Hensen N."/>
            <person name="Bonometti L."/>
            <person name="Westerberg I."/>
            <person name="Brannstrom I.O."/>
            <person name="Guillou S."/>
            <person name="Cros-Aarteil S."/>
            <person name="Calhoun S."/>
            <person name="Haridas S."/>
            <person name="Kuo A."/>
            <person name="Mondo S."/>
            <person name="Pangilinan J."/>
            <person name="Riley R."/>
            <person name="Labutti K."/>
            <person name="Andreopoulos B."/>
            <person name="Lipzen A."/>
            <person name="Chen C."/>
            <person name="Yanf M."/>
            <person name="Daum C."/>
            <person name="Ng V."/>
            <person name="Clum A."/>
            <person name="Steindorff A."/>
            <person name="Ohm R."/>
            <person name="Martin F."/>
            <person name="Silar P."/>
            <person name="Natvig D."/>
            <person name="Lalanne C."/>
            <person name="Gautier V."/>
            <person name="Ament-Velasquez S.L."/>
            <person name="Kruys A."/>
            <person name="Hutchinson M.I."/>
            <person name="Powell A.J."/>
            <person name="Barry K."/>
            <person name="Miller A.N."/>
            <person name="Grigoriev I.V."/>
            <person name="Debuchy R."/>
            <person name="Gladieux P."/>
            <person name="Thoren M.H."/>
            <person name="Johannesson H."/>
        </authorList>
    </citation>
    <scope>NUCLEOTIDE SEQUENCE</scope>
    <source>
        <strain evidence="2">SMH2532-1</strain>
    </source>
</reference>
<gene>
    <name evidence="2" type="ORF">B0T16DRAFT_335738</name>
</gene>
<dbReference type="Proteomes" id="UP001174936">
    <property type="component" value="Unassembled WGS sequence"/>
</dbReference>
<feature type="region of interest" description="Disordered" evidence="1">
    <location>
        <begin position="740"/>
        <end position="804"/>
    </location>
</feature>
<sequence>MIINSADSHMLEVQSVMNHTHDSGDGDVLAIVGFNGESDHAHACGGKQWKDLQLRMSSVKLKALGSSKINDMFEPRVQDRIQKRMRRRPGFVVPPGVEFILDFTPPTEGPELADLTAALWLPKMIKLWFLAGIYTPETILESGPQDYLKRPLGDKAASAILTLGHDDVCLNNTCLLDLSPWRVDPNVPGIVDEDPLSPSPKYIPRWRRIDDYCRIRHRVAVMRVLRAINGQGLLLNSATRMWTVAQVAIHLEVPQVVVDPVTQWLITAPNSKFIEICPERAFQLAYALKIPSVLIASFRILVSEHAVDYLATNPSPRRPSTTWAQRQRDDYGDFPSDPIEYASRAFADRISGILDRLQSDQPFDVFHVQISQWERLRDLAPEIEKLPNGATGAPHPFKAAYEKLVDSLISVYKRNLATALEDAYLGSHLEKLIPAQRKHYIAERDIIPLQILYQNLNDRQKALTSLFWCRLKNTDAFGSFSESTYQGKQLWRIAKDYNHELNEALAKGAIDTASMMERNQDRMYYDILDDFDIAQFIEQLFYSIKSLCDRVMDRCGHDTNVAFFLSDHLLLSLNENELNYLPIWADGLDDGSGGVFQEAIPPAEMGPTEPGPAYHTGYTVGSATETDQTSMAAPSDLGIGDLDIYSQAGSIACSMDAQQSVTTGPARHHVIAASDFGFESDTSSVAENIYSDARFAEPANHQPTGQALARYVEDVGSENGEDMAWSEEESVTGAGLEAQTVGEQPRTAPAAVTNTAAGGSATAGPSILDRTGNDDDMAGIFNSDEDDDDDDDTSTLDGSEFDWV</sequence>
<feature type="compositionally biased region" description="Low complexity" evidence="1">
    <location>
        <begin position="750"/>
        <end position="764"/>
    </location>
</feature>
<comment type="caution">
    <text evidence="2">The sequence shown here is derived from an EMBL/GenBank/DDBJ whole genome shotgun (WGS) entry which is preliminary data.</text>
</comment>
<proteinExistence type="predicted"/>
<keyword evidence="3" id="KW-1185">Reference proteome</keyword>